<keyword evidence="2" id="KW-0472">Membrane</keyword>
<sequence>MKIGVLIDRLNIGGVEKIAIEEVKALIDIGEDAYLLVLSRKAVIKDAFADLLKNIPVVYLDDRLPKILKYSFKIPGFYFFSFFHLTYPFLLPFVIKKKEYDIIISHNIYTTFSALSLSKFNAIPYSVYVWDPLAYNLKKTYNKGFIHNIMFFILFLGKIIDKILVNNSMLVFVSGYIHYSQLKSIIKDDKKIKLIPLGHDYLRKIKNYRGDYIFIATAWKEGKGLENLLNVIQQIPNCELKVGGKWIQDNYKNKIESIIKNLKISNKVKLLGEISEQELNDLYANARVTVIINDEPGFGMPILEAASNGCTFIATETSGAAYFFEKNKDGFFYQYKDYITLKSYLIKLLYNERLAYDMGKNAWQKVKENYTWQKHAQILINEIKSLMIGK</sequence>
<feature type="transmembrane region" description="Helical" evidence="2">
    <location>
        <begin position="107"/>
        <end position="125"/>
    </location>
</feature>
<reference evidence="4 5" key="1">
    <citation type="journal article" date="2019" name="ISME J.">
        <title>Insights into ecological role of a new deltaproteobacterial order Candidatus Acidulodesulfobacterales by metagenomics and metatranscriptomics.</title>
        <authorList>
            <person name="Tan S."/>
            <person name="Liu J."/>
            <person name="Fang Y."/>
            <person name="Hedlund B.P."/>
            <person name="Lian Z.H."/>
            <person name="Huang L.Y."/>
            <person name="Li J.T."/>
            <person name="Huang L.N."/>
            <person name="Li W.J."/>
            <person name="Jiang H.C."/>
            <person name="Dong H.L."/>
            <person name="Shu W.S."/>
        </authorList>
    </citation>
    <scope>NUCLEOTIDE SEQUENCE [LARGE SCALE GENOMIC DNA]</scope>
    <source>
        <strain evidence="4">AP2</strain>
    </source>
</reference>
<dbReference type="Pfam" id="PF00534">
    <property type="entry name" value="Glycos_transf_1"/>
    <property type="match status" value="1"/>
</dbReference>
<dbReference type="Gene3D" id="3.40.50.2000">
    <property type="entry name" value="Glycogen Phosphorylase B"/>
    <property type="match status" value="2"/>
</dbReference>
<feature type="transmembrane region" description="Helical" evidence="2">
    <location>
        <begin position="76"/>
        <end position="95"/>
    </location>
</feature>
<keyword evidence="2" id="KW-0812">Transmembrane</keyword>
<accession>A0A519BHX6</accession>
<gene>
    <name evidence="4" type="ORF">EVJ46_01115</name>
</gene>
<keyword evidence="2" id="KW-1133">Transmembrane helix</keyword>
<dbReference type="SUPFAM" id="SSF53756">
    <property type="entry name" value="UDP-Glycosyltransferase/glycogen phosphorylase"/>
    <property type="match status" value="1"/>
</dbReference>
<evidence type="ECO:0000256" key="2">
    <source>
        <dbReference type="SAM" id="Phobius"/>
    </source>
</evidence>
<comment type="caution">
    <text evidence="4">The sequence shown here is derived from an EMBL/GenBank/DDBJ whole genome shotgun (WGS) entry which is preliminary data.</text>
</comment>
<dbReference type="Proteomes" id="UP000316562">
    <property type="component" value="Unassembled WGS sequence"/>
</dbReference>
<dbReference type="PANTHER" id="PTHR46401">
    <property type="entry name" value="GLYCOSYLTRANSFERASE WBBK-RELATED"/>
    <property type="match status" value="1"/>
</dbReference>
<organism evidence="4 5">
    <name type="scientific">Acididesulfobacter guangdongensis</name>
    <dbReference type="NCBI Taxonomy" id="2597225"/>
    <lineage>
        <taxon>Bacteria</taxon>
        <taxon>Deltaproteobacteria</taxon>
        <taxon>Candidatus Acidulodesulfobacterales</taxon>
        <taxon>Candidatus Acididesulfobacter</taxon>
    </lineage>
</organism>
<evidence type="ECO:0000313" key="5">
    <source>
        <dbReference type="Proteomes" id="UP000316562"/>
    </source>
</evidence>
<feature type="transmembrane region" description="Helical" evidence="2">
    <location>
        <begin position="145"/>
        <end position="165"/>
    </location>
</feature>
<protein>
    <submittedName>
        <fullName evidence="4">Glycosyltransferase</fullName>
    </submittedName>
</protein>
<evidence type="ECO:0000259" key="3">
    <source>
        <dbReference type="Pfam" id="PF00534"/>
    </source>
</evidence>
<evidence type="ECO:0000256" key="1">
    <source>
        <dbReference type="ARBA" id="ARBA00022679"/>
    </source>
</evidence>
<feature type="domain" description="Glycosyl transferase family 1" evidence="3">
    <location>
        <begin position="213"/>
        <end position="362"/>
    </location>
</feature>
<name>A0A519BHX6_ACIG2</name>
<keyword evidence="1 4" id="KW-0808">Transferase</keyword>
<dbReference type="InterPro" id="IPR001296">
    <property type="entry name" value="Glyco_trans_1"/>
</dbReference>
<proteinExistence type="predicted"/>
<dbReference type="EMBL" id="SGBC01000001">
    <property type="protein sequence ID" value="RZD16867.1"/>
    <property type="molecule type" value="Genomic_DNA"/>
</dbReference>
<dbReference type="PANTHER" id="PTHR46401:SF2">
    <property type="entry name" value="GLYCOSYLTRANSFERASE WBBK-RELATED"/>
    <property type="match status" value="1"/>
</dbReference>
<dbReference type="CDD" id="cd03801">
    <property type="entry name" value="GT4_PimA-like"/>
    <property type="match status" value="1"/>
</dbReference>
<dbReference type="AlphaFoldDB" id="A0A519BHX6"/>
<dbReference type="GO" id="GO:0016757">
    <property type="term" value="F:glycosyltransferase activity"/>
    <property type="evidence" value="ECO:0007669"/>
    <property type="project" value="InterPro"/>
</dbReference>
<evidence type="ECO:0000313" key="4">
    <source>
        <dbReference type="EMBL" id="RZD16867.1"/>
    </source>
</evidence>